<organism evidence="1 2">
    <name type="scientific">Somion occarium</name>
    <dbReference type="NCBI Taxonomy" id="3059160"/>
    <lineage>
        <taxon>Eukaryota</taxon>
        <taxon>Fungi</taxon>
        <taxon>Dikarya</taxon>
        <taxon>Basidiomycota</taxon>
        <taxon>Agaricomycotina</taxon>
        <taxon>Agaricomycetes</taxon>
        <taxon>Polyporales</taxon>
        <taxon>Cerrenaceae</taxon>
        <taxon>Somion</taxon>
    </lineage>
</organism>
<dbReference type="SUPFAM" id="SSF52047">
    <property type="entry name" value="RNI-like"/>
    <property type="match status" value="1"/>
</dbReference>
<dbReference type="Gene3D" id="3.80.10.10">
    <property type="entry name" value="Ribonuclease Inhibitor"/>
    <property type="match status" value="1"/>
</dbReference>
<evidence type="ECO:0008006" key="3">
    <source>
        <dbReference type="Google" id="ProtNLM"/>
    </source>
</evidence>
<keyword evidence="2" id="KW-1185">Reference proteome</keyword>
<gene>
    <name evidence="1" type="ORF">GFSPODELE1_LOCUS7735</name>
</gene>
<evidence type="ECO:0000313" key="2">
    <source>
        <dbReference type="Proteomes" id="UP001497453"/>
    </source>
</evidence>
<evidence type="ECO:0000313" key="1">
    <source>
        <dbReference type="EMBL" id="CAL1710262.1"/>
    </source>
</evidence>
<reference evidence="2" key="1">
    <citation type="submission" date="2024-04" db="EMBL/GenBank/DDBJ databases">
        <authorList>
            <person name="Shaw F."/>
            <person name="Minotto A."/>
        </authorList>
    </citation>
    <scope>NUCLEOTIDE SEQUENCE [LARGE SCALE GENOMIC DNA]</scope>
</reference>
<sequence length="302" mass="34737">MGNASLIYDGLCFRTVTCSLTNSVTAMQSTLSSASPHMITRSLSDFELPRLSLLAQNSSKSLEGFRSSLPCPSLPIEVWEYVLDELYQAFLPKYFKSERQWMKTLCACCLTCRAWLPHARYHLYNKLILESRRRTHSLVQSLQIHGPDNARLIQHLTLNLCRGAQEFAPLLLIRYPNLTHLTLLNLRVPKLHVQFFKIIRLLTSVQSLCVMANQITVTQLIRLVQSFDRVARLTVTIYYHKPSSYRPIPSRTKPLLNSLQLSDLYGQSASFISWLAIHTHTPRTLQKLHLKLQYITEELIQV</sequence>
<dbReference type="EMBL" id="OZ037948">
    <property type="protein sequence ID" value="CAL1710262.1"/>
    <property type="molecule type" value="Genomic_DNA"/>
</dbReference>
<protein>
    <recommendedName>
        <fullName evidence="3">F-box domain-containing protein</fullName>
    </recommendedName>
</protein>
<name>A0ABP1DTX1_9APHY</name>
<accession>A0ABP1DTX1</accession>
<proteinExistence type="predicted"/>
<dbReference type="InterPro" id="IPR032675">
    <property type="entry name" value="LRR_dom_sf"/>
</dbReference>
<dbReference type="Proteomes" id="UP001497453">
    <property type="component" value="Chromosome 5"/>
</dbReference>